<name>A0A2T2ZRR0_9PEZI</name>
<dbReference type="Proteomes" id="UP000241462">
    <property type="component" value="Unassembled WGS sequence"/>
</dbReference>
<sequence>MCCGASQSREFWKFSFTNLANNQLFLGTPTVSVSDSTVTAQPRAYNGTTSALEESILYIDTTEGSFAHVGFTDNSTVSSDATTTTGFSYFGTMLTWEDADGDIESSWYAELLDGESKIWKLMWNTDVDIDTDTVIPVVLKNKAPTSD</sequence>
<protein>
    <submittedName>
        <fullName evidence="1">Uncharacterized protein</fullName>
    </submittedName>
</protein>
<proteinExistence type="predicted"/>
<evidence type="ECO:0000313" key="1">
    <source>
        <dbReference type="EMBL" id="PSR73952.1"/>
    </source>
</evidence>
<dbReference type="EMBL" id="KZ678936">
    <property type="protein sequence ID" value="PSR73952.1"/>
    <property type="molecule type" value="Genomic_DNA"/>
</dbReference>
<organism evidence="1 2">
    <name type="scientific">Coniella lustricola</name>
    <dbReference type="NCBI Taxonomy" id="2025994"/>
    <lineage>
        <taxon>Eukaryota</taxon>
        <taxon>Fungi</taxon>
        <taxon>Dikarya</taxon>
        <taxon>Ascomycota</taxon>
        <taxon>Pezizomycotina</taxon>
        <taxon>Sordariomycetes</taxon>
        <taxon>Sordariomycetidae</taxon>
        <taxon>Diaporthales</taxon>
        <taxon>Schizoparmaceae</taxon>
        <taxon>Coniella</taxon>
    </lineage>
</organism>
<dbReference type="AlphaFoldDB" id="A0A2T2ZRR0"/>
<reference evidence="1 2" key="1">
    <citation type="journal article" date="2018" name="Mycol. Prog.">
        <title>Coniella lustricola, a new species from submerged detritus.</title>
        <authorList>
            <person name="Raudabaugh D.B."/>
            <person name="Iturriaga T."/>
            <person name="Carver A."/>
            <person name="Mondo S."/>
            <person name="Pangilinan J."/>
            <person name="Lipzen A."/>
            <person name="He G."/>
            <person name="Amirebrahimi M."/>
            <person name="Grigoriev I.V."/>
            <person name="Miller A.N."/>
        </authorList>
    </citation>
    <scope>NUCLEOTIDE SEQUENCE [LARGE SCALE GENOMIC DNA]</scope>
    <source>
        <strain evidence="1 2">B22-T-1</strain>
    </source>
</reference>
<evidence type="ECO:0000313" key="2">
    <source>
        <dbReference type="Proteomes" id="UP000241462"/>
    </source>
</evidence>
<keyword evidence="2" id="KW-1185">Reference proteome</keyword>
<gene>
    <name evidence="1" type="ORF">BD289DRAFT_448902</name>
</gene>
<accession>A0A2T2ZRR0</accession>
<dbReference type="InParanoid" id="A0A2T2ZRR0"/>